<sequence>MFIFSLLIQPILLLLAGLPPTQPHGVMNKPRPYNYATQPLLQVNPLSGVDFPCQGKFRAEEVTSVTAGESIFVNFTIGTDHHGGSCQFSVTYDDPASADKSKWKVIYTIIGGCPVSSSKGYKEDLPFPYNDGYGRVAIKNCADASDNHIDCIRQFYIPFPKEMPNGNATFAWTWFNNIGNPEMYMNCAPIFITNGAEDATFYHQLPQIFVANIQGECQTNQGILYFPEPGKHGKVLQDTQTGIWYPSTIACGGTSSSPGFETGYIGTMTSVQPSGTSSDAVASTSQEDEDDGSKTGTAPPPKKTCSTDAECSGTDSADGGRASFCDAGVCGCRTSQTPPPPKTQCSSNADCSGPECASGKVQYLCETDFCVCKDFKDPSICTTVETCGYLECKSGQDRACANGKCQCVEKTCSNVDGCGLISCPETQEKACMDGKCRCKDKPPPFESGICNTHIRIYGSESSFAANIIVYDGSGTEIYRISDLYQQHSWGETITLNTGKFPYEMKYEFLDRYLGSNKKRDRPPPGSLGPNPLRYQAYSVRISAGNTVWSTMDQDDARQKVPRCEVGSWDNHGTWDPEKILNDIIQGIVGEGGEHPTRDMDCRWQC</sequence>
<organism evidence="3 4">
    <name type="scientific">Coniochaeta hoffmannii</name>
    <dbReference type="NCBI Taxonomy" id="91930"/>
    <lineage>
        <taxon>Eukaryota</taxon>
        <taxon>Fungi</taxon>
        <taxon>Dikarya</taxon>
        <taxon>Ascomycota</taxon>
        <taxon>Pezizomycotina</taxon>
        <taxon>Sordariomycetes</taxon>
        <taxon>Sordariomycetidae</taxon>
        <taxon>Coniochaetales</taxon>
        <taxon>Coniochaetaceae</taxon>
        <taxon>Coniochaeta</taxon>
    </lineage>
</organism>
<feature type="signal peptide" evidence="2">
    <location>
        <begin position="1"/>
        <end position="23"/>
    </location>
</feature>
<dbReference type="AlphaFoldDB" id="A0AA38REL6"/>
<keyword evidence="4" id="KW-1185">Reference proteome</keyword>
<comment type="caution">
    <text evidence="3">The sequence shown here is derived from an EMBL/GenBank/DDBJ whole genome shotgun (WGS) entry which is preliminary data.</text>
</comment>
<feature type="compositionally biased region" description="Polar residues" evidence="1">
    <location>
        <begin position="304"/>
        <end position="315"/>
    </location>
</feature>
<dbReference type="Proteomes" id="UP001174691">
    <property type="component" value="Unassembled WGS sequence"/>
</dbReference>
<dbReference type="EMBL" id="JANBVN010000175">
    <property type="protein sequence ID" value="KAJ9134827.1"/>
    <property type="molecule type" value="Genomic_DNA"/>
</dbReference>
<dbReference type="PANTHER" id="PTHR36182:SF2">
    <property type="entry name" value="LYTIC POLYSACCHARIDE MONOOXYGENASE"/>
    <property type="match status" value="1"/>
</dbReference>
<protein>
    <submittedName>
        <fullName evidence="3">Immunoglobulin a1 protease</fullName>
    </submittedName>
</protein>
<feature type="chain" id="PRO_5041277360" evidence="2">
    <location>
        <begin position="24"/>
        <end position="605"/>
    </location>
</feature>
<feature type="compositionally biased region" description="Polar residues" evidence="1">
    <location>
        <begin position="267"/>
        <end position="285"/>
    </location>
</feature>
<evidence type="ECO:0000256" key="1">
    <source>
        <dbReference type="SAM" id="MobiDB-lite"/>
    </source>
</evidence>
<keyword evidence="3" id="KW-0378">Hydrolase</keyword>
<dbReference type="GO" id="GO:0008233">
    <property type="term" value="F:peptidase activity"/>
    <property type="evidence" value="ECO:0007669"/>
    <property type="project" value="UniProtKB-KW"/>
</dbReference>
<gene>
    <name evidence="3" type="ORF">NKR19_g8518</name>
</gene>
<feature type="region of interest" description="Disordered" evidence="1">
    <location>
        <begin position="263"/>
        <end position="317"/>
    </location>
</feature>
<evidence type="ECO:0000313" key="3">
    <source>
        <dbReference type="EMBL" id="KAJ9134827.1"/>
    </source>
</evidence>
<keyword evidence="2" id="KW-0732">Signal</keyword>
<name>A0AA38REL6_9PEZI</name>
<dbReference type="GO" id="GO:0006508">
    <property type="term" value="P:proteolysis"/>
    <property type="evidence" value="ECO:0007669"/>
    <property type="project" value="UniProtKB-KW"/>
</dbReference>
<keyword evidence="3" id="KW-0645">Protease</keyword>
<evidence type="ECO:0000313" key="4">
    <source>
        <dbReference type="Proteomes" id="UP001174691"/>
    </source>
</evidence>
<reference evidence="3" key="1">
    <citation type="submission" date="2022-07" db="EMBL/GenBank/DDBJ databases">
        <title>Fungi with potential for degradation of polypropylene.</title>
        <authorList>
            <person name="Gostincar C."/>
        </authorList>
    </citation>
    <scope>NUCLEOTIDE SEQUENCE</scope>
    <source>
        <strain evidence="3">EXF-13287</strain>
    </source>
</reference>
<evidence type="ECO:0000256" key="2">
    <source>
        <dbReference type="SAM" id="SignalP"/>
    </source>
</evidence>
<dbReference type="PANTHER" id="PTHR36182">
    <property type="entry name" value="PROTEIN, PUTATIVE (AFU_ORTHOLOGUE AFUA_6G10930)-RELATED"/>
    <property type="match status" value="1"/>
</dbReference>
<proteinExistence type="predicted"/>
<accession>A0AA38REL6</accession>
<dbReference type="Gene3D" id="2.70.50.70">
    <property type="match status" value="1"/>
</dbReference>